<evidence type="ECO:0000256" key="4">
    <source>
        <dbReference type="ARBA" id="ARBA00023015"/>
    </source>
</evidence>
<keyword evidence="6" id="KW-0804">Transcription</keyword>
<dbReference type="InterPro" id="IPR040504">
    <property type="entry name" value="TFIIF_beta_N"/>
</dbReference>
<evidence type="ECO:0000256" key="7">
    <source>
        <dbReference type="ARBA" id="ARBA00023242"/>
    </source>
</evidence>
<keyword evidence="7" id="KW-0539">Nucleus</keyword>
<dbReference type="CDD" id="cd07980">
    <property type="entry name" value="TFIIF_beta"/>
    <property type="match status" value="1"/>
</dbReference>
<dbReference type="PANTHER" id="PTHR10445:SF0">
    <property type="entry name" value="GENERAL TRANSCRIPTION FACTOR IIF SUBUNIT 2"/>
    <property type="match status" value="1"/>
</dbReference>
<accession>A0A6F9DEU3</accession>
<protein>
    <recommendedName>
        <fullName evidence="3">General transcription factor IIF subunit 2</fullName>
    </recommendedName>
    <alternativeName>
        <fullName evidence="8">Transcription initiation factor IIF subunit beta</fullName>
    </alternativeName>
</protein>
<dbReference type="FunFam" id="1.10.10.10:FF:000035">
    <property type="entry name" value="General transcription factor IIF subunit 2"/>
    <property type="match status" value="1"/>
</dbReference>
<evidence type="ECO:0000259" key="11">
    <source>
        <dbReference type="Pfam" id="PF17683"/>
    </source>
</evidence>
<evidence type="ECO:0000256" key="3">
    <source>
        <dbReference type="ARBA" id="ARBA00020815"/>
    </source>
</evidence>
<dbReference type="GO" id="GO:0006367">
    <property type="term" value="P:transcription initiation at RNA polymerase II promoter"/>
    <property type="evidence" value="ECO:0007669"/>
    <property type="project" value="InterPro"/>
</dbReference>
<evidence type="ECO:0000256" key="9">
    <source>
        <dbReference type="SAM" id="MobiDB-lite"/>
    </source>
</evidence>
<keyword evidence="4" id="KW-0805">Transcription regulation</keyword>
<dbReference type="InterPro" id="IPR040450">
    <property type="entry name" value="TFIIF_beta_HTH"/>
</dbReference>
<dbReference type="GO" id="GO:0006368">
    <property type="term" value="P:transcription elongation by RNA polymerase II"/>
    <property type="evidence" value="ECO:0007669"/>
    <property type="project" value="UniProtKB-ARBA"/>
</dbReference>
<dbReference type="GO" id="GO:0003677">
    <property type="term" value="F:DNA binding"/>
    <property type="evidence" value="ECO:0007669"/>
    <property type="project" value="UniProtKB-KW"/>
</dbReference>
<organism evidence="12">
    <name type="scientific">Phallusia mammillata</name>
    <dbReference type="NCBI Taxonomy" id="59560"/>
    <lineage>
        <taxon>Eukaryota</taxon>
        <taxon>Metazoa</taxon>
        <taxon>Chordata</taxon>
        <taxon>Tunicata</taxon>
        <taxon>Ascidiacea</taxon>
        <taxon>Phlebobranchia</taxon>
        <taxon>Ascidiidae</taxon>
        <taxon>Phallusia</taxon>
    </lineage>
</organism>
<evidence type="ECO:0000256" key="5">
    <source>
        <dbReference type="ARBA" id="ARBA00023125"/>
    </source>
</evidence>
<evidence type="ECO:0000313" key="12">
    <source>
        <dbReference type="EMBL" id="CAB3251302.1"/>
    </source>
</evidence>
<dbReference type="Pfam" id="PF02270">
    <property type="entry name" value="TFIIF_beta"/>
    <property type="match status" value="1"/>
</dbReference>
<dbReference type="EMBL" id="LR785636">
    <property type="protein sequence ID" value="CAB3251302.1"/>
    <property type="molecule type" value="mRNA"/>
</dbReference>
<dbReference type="SUPFAM" id="SSF46785">
    <property type="entry name" value="Winged helix' DNA-binding domain"/>
    <property type="match status" value="1"/>
</dbReference>
<feature type="region of interest" description="Disordered" evidence="9">
    <location>
        <begin position="242"/>
        <end position="261"/>
    </location>
</feature>
<dbReference type="AlphaFoldDB" id="A0A6F9DEU3"/>
<keyword evidence="5" id="KW-0238">DNA-binding</keyword>
<dbReference type="GO" id="GO:0005674">
    <property type="term" value="C:transcription factor TFIIF complex"/>
    <property type="evidence" value="ECO:0007669"/>
    <property type="project" value="InterPro"/>
</dbReference>
<dbReference type="SUPFAM" id="SSF50916">
    <property type="entry name" value="Rap30/74 interaction domains"/>
    <property type="match status" value="1"/>
</dbReference>
<name>A0A6F9DEU3_9ASCI</name>
<dbReference type="InterPro" id="IPR003196">
    <property type="entry name" value="TFIIF_beta"/>
</dbReference>
<reference evidence="12" key="1">
    <citation type="submission" date="2020-04" db="EMBL/GenBank/DDBJ databases">
        <authorList>
            <person name="Neveu A P."/>
        </authorList>
    </citation>
    <scope>NUCLEOTIDE SEQUENCE</scope>
    <source>
        <tissue evidence="12">Whole embryo</tissue>
    </source>
</reference>
<feature type="domain" description="TFIIF beta subunit HTH" evidence="10">
    <location>
        <begin position="178"/>
        <end position="242"/>
    </location>
</feature>
<gene>
    <name evidence="12" type="primary">Gtf2f2</name>
</gene>
<evidence type="ECO:0000256" key="2">
    <source>
        <dbReference type="ARBA" id="ARBA00009543"/>
    </source>
</evidence>
<comment type="similarity">
    <text evidence="2">Belongs to the TFIIF beta subunit family.</text>
</comment>
<feature type="domain" description="TFIIF beta subunit N-terminal" evidence="11">
    <location>
        <begin position="18"/>
        <end position="99"/>
    </location>
</feature>
<comment type="subcellular location">
    <subcellularLocation>
        <location evidence="1">Nucleus</location>
    </subcellularLocation>
</comment>
<evidence type="ECO:0000256" key="6">
    <source>
        <dbReference type="ARBA" id="ARBA00023163"/>
    </source>
</evidence>
<evidence type="ECO:0000259" key="10">
    <source>
        <dbReference type="Pfam" id="PF02270"/>
    </source>
</evidence>
<dbReference type="InterPro" id="IPR036390">
    <property type="entry name" value="WH_DNA-bd_sf"/>
</dbReference>
<dbReference type="InterPro" id="IPR011039">
    <property type="entry name" value="TFIIF_interaction"/>
</dbReference>
<dbReference type="InterPro" id="IPR036388">
    <property type="entry name" value="WH-like_DNA-bd_sf"/>
</dbReference>
<sequence>MGDLDTGDKTLDLSGAKHDVWLVKVPKYLATKWLNAPDGCPVGKLRISKNAGRTEVMYSMNSNLRDPNATSADANLSTDHKFALQGSGGQCLSVFSTTGNPKVGEKRCMEGRVVQKVDCRPVVSKNYMQLKKAQMIEASRPKRITKQLSSVVRTYKPVDITKEEREYKINKKKADKSVRMERDELQSALFKAFEKHQYYNIKDLKDITAQPITFLKEVLKEIGLYNNHTGHRHMWELKPEYRHHSKPEPTQQSDSDMAESP</sequence>
<dbReference type="PANTHER" id="PTHR10445">
    <property type="entry name" value="GENERAL TRANSCRIPTION FACTOR IIF SUBUNIT 2"/>
    <property type="match status" value="1"/>
</dbReference>
<evidence type="ECO:0000256" key="8">
    <source>
        <dbReference type="ARBA" id="ARBA00033388"/>
    </source>
</evidence>
<proteinExistence type="evidence at transcript level"/>
<evidence type="ECO:0000256" key="1">
    <source>
        <dbReference type="ARBA" id="ARBA00004123"/>
    </source>
</evidence>
<dbReference type="Gene3D" id="1.10.10.10">
    <property type="entry name" value="Winged helix-like DNA-binding domain superfamily/Winged helix DNA-binding domain"/>
    <property type="match status" value="1"/>
</dbReference>
<dbReference type="Pfam" id="PF17683">
    <property type="entry name" value="TFIIF_beta_N"/>
    <property type="match status" value="1"/>
</dbReference>